<dbReference type="RefSeq" id="XP_009025338.1">
    <property type="nucleotide sequence ID" value="XM_009027090.1"/>
</dbReference>
<gene>
    <name evidence="3" type="primary">20199942</name>
    <name evidence="2" type="ORF">HELRODRAFT_163120</name>
</gene>
<reference evidence="4" key="1">
    <citation type="submission" date="2012-12" db="EMBL/GenBank/DDBJ databases">
        <authorList>
            <person name="Hellsten U."/>
            <person name="Grimwood J."/>
            <person name="Chapman J.A."/>
            <person name="Shapiro H."/>
            <person name="Aerts A."/>
            <person name="Otillar R.P."/>
            <person name="Terry A.Y."/>
            <person name="Boore J.L."/>
            <person name="Simakov O."/>
            <person name="Marletaz F."/>
            <person name="Cho S.-J."/>
            <person name="Edsinger-Gonzales E."/>
            <person name="Havlak P."/>
            <person name="Kuo D.-H."/>
            <person name="Larsson T."/>
            <person name="Lv J."/>
            <person name="Arendt D."/>
            <person name="Savage R."/>
            <person name="Osoegawa K."/>
            <person name="de Jong P."/>
            <person name="Lindberg D.R."/>
            <person name="Seaver E.C."/>
            <person name="Weisblat D.A."/>
            <person name="Putnam N.H."/>
            <person name="Grigoriev I.V."/>
            <person name="Rokhsar D.S."/>
        </authorList>
    </citation>
    <scope>NUCLEOTIDE SEQUENCE</scope>
</reference>
<dbReference type="HOGENOM" id="CLU_625965_0_0_1"/>
<evidence type="ECO:0000313" key="4">
    <source>
        <dbReference type="Proteomes" id="UP000015101"/>
    </source>
</evidence>
<name>T1ETP2_HELRO</name>
<dbReference type="KEGG" id="hro:HELRODRAFT_163120"/>
<dbReference type="AlphaFoldDB" id="T1ETP2"/>
<protein>
    <submittedName>
        <fullName evidence="2 3">Uncharacterized protein</fullName>
    </submittedName>
</protein>
<evidence type="ECO:0000313" key="2">
    <source>
        <dbReference type="EMBL" id="ESN96090.1"/>
    </source>
</evidence>
<dbReference type="Proteomes" id="UP000015101">
    <property type="component" value="Unassembled WGS sequence"/>
</dbReference>
<evidence type="ECO:0000256" key="1">
    <source>
        <dbReference type="SAM" id="Coils"/>
    </source>
</evidence>
<dbReference type="EMBL" id="KB097495">
    <property type="protein sequence ID" value="ESN96090.1"/>
    <property type="molecule type" value="Genomic_DNA"/>
</dbReference>
<dbReference type="GeneID" id="20199942"/>
<dbReference type="EnsemblMetazoa" id="HelroT163120">
    <property type="protein sequence ID" value="HelroP163120"/>
    <property type="gene ID" value="HelroG163120"/>
</dbReference>
<dbReference type="EMBL" id="AMQM01001301">
    <property type="status" value="NOT_ANNOTATED_CDS"/>
    <property type="molecule type" value="Genomic_DNA"/>
</dbReference>
<reference evidence="3" key="3">
    <citation type="submission" date="2015-06" db="UniProtKB">
        <authorList>
            <consortium name="EnsemblMetazoa"/>
        </authorList>
    </citation>
    <scope>IDENTIFICATION</scope>
</reference>
<dbReference type="CTD" id="20199942"/>
<organism evidence="3 4">
    <name type="scientific">Helobdella robusta</name>
    <name type="common">Californian leech</name>
    <dbReference type="NCBI Taxonomy" id="6412"/>
    <lineage>
        <taxon>Eukaryota</taxon>
        <taxon>Metazoa</taxon>
        <taxon>Spiralia</taxon>
        <taxon>Lophotrochozoa</taxon>
        <taxon>Annelida</taxon>
        <taxon>Clitellata</taxon>
        <taxon>Hirudinea</taxon>
        <taxon>Rhynchobdellida</taxon>
        <taxon>Glossiphoniidae</taxon>
        <taxon>Helobdella</taxon>
    </lineage>
</organism>
<reference evidence="2 4" key="2">
    <citation type="journal article" date="2013" name="Nature">
        <title>Insights into bilaterian evolution from three spiralian genomes.</title>
        <authorList>
            <person name="Simakov O."/>
            <person name="Marletaz F."/>
            <person name="Cho S.J."/>
            <person name="Edsinger-Gonzales E."/>
            <person name="Havlak P."/>
            <person name="Hellsten U."/>
            <person name="Kuo D.H."/>
            <person name="Larsson T."/>
            <person name="Lv J."/>
            <person name="Arendt D."/>
            <person name="Savage R."/>
            <person name="Osoegawa K."/>
            <person name="de Jong P."/>
            <person name="Grimwood J."/>
            <person name="Chapman J.A."/>
            <person name="Shapiro H."/>
            <person name="Aerts A."/>
            <person name="Otillar R.P."/>
            <person name="Terry A.Y."/>
            <person name="Boore J.L."/>
            <person name="Grigoriev I.V."/>
            <person name="Lindberg D.R."/>
            <person name="Seaver E.C."/>
            <person name="Weisblat D.A."/>
            <person name="Putnam N.H."/>
            <person name="Rokhsar D.S."/>
        </authorList>
    </citation>
    <scope>NUCLEOTIDE SEQUENCE</scope>
</reference>
<keyword evidence="1" id="KW-0175">Coiled coil</keyword>
<evidence type="ECO:0000313" key="3">
    <source>
        <dbReference type="EnsemblMetazoa" id="HelroP163120"/>
    </source>
</evidence>
<sequence>MNSIFNYASDCPNEHYITDLLDLREQLAEIEKLLTASSAKKNFRYEFVEHYVDLTAADYVLSLQNKIIQMEGVKMFLNENQMFANGSLIEDLIELVLPSCQNMLKLLEEISSQQDSIVSVASRLTVNDNKNDDVNNNIVIINVNNDKSTDQVNNDSNKCIDVPSENEKSSFAINSSIKNSTYETVPAVQGKTSTDLKQTGLNGLKSEYETCDDDTKYFETTDNLLANFKVKPAEIVLDENVNDMKLTNENGLKLANKIDSYSDEIDSNLAKLDSNPAKIDSNLAKCDSGPKHKEDKFKSEEINEITTKRKPNTDDISTIEDMNSSLSFEIMTSKSINLANQLFSLHKIYMNNNNLDSSTSFTRKSKNYSEENEAKETNYTILDLNDSNLFSIPETVRNETEANFDWEFFSLDHIENKFNSDLLQPQSVNISDFSDERG</sequence>
<keyword evidence="4" id="KW-1185">Reference proteome</keyword>
<accession>T1ETP2</accession>
<dbReference type="InParanoid" id="T1ETP2"/>
<proteinExistence type="predicted"/>
<feature type="coiled-coil region" evidence="1">
    <location>
        <begin position="13"/>
        <end position="40"/>
    </location>
</feature>